<protein>
    <submittedName>
        <fullName evidence="3">Toll/interleukin-1 receptor domain-containing protein</fullName>
    </submittedName>
</protein>
<feature type="transmembrane region" description="Helical" evidence="1">
    <location>
        <begin position="50"/>
        <end position="69"/>
    </location>
</feature>
<feature type="transmembrane region" description="Helical" evidence="1">
    <location>
        <begin position="164"/>
        <end position="185"/>
    </location>
</feature>
<dbReference type="InterPro" id="IPR000157">
    <property type="entry name" value="TIR_dom"/>
</dbReference>
<dbReference type="GO" id="GO:0007165">
    <property type="term" value="P:signal transduction"/>
    <property type="evidence" value="ECO:0007669"/>
    <property type="project" value="InterPro"/>
</dbReference>
<keyword evidence="4" id="KW-1185">Reference proteome</keyword>
<dbReference type="EMBL" id="JAGQDD010000008">
    <property type="protein sequence ID" value="MBQ0931318.1"/>
    <property type="molecule type" value="Genomic_DNA"/>
</dbReference>
<dbReference type="SUPFAM" id="SSF52200">
    <property type="entry name" value="Toll/Interleukin receptor TIR domain"/>
    <property type="match status" value="1"/>
</dbReference>
<organism evidence="3 4">
    <name type="scientific">Ideonella alba</name>
    <dbReference type="NCBI Taxonomy" id="2824118"/>
    <lineage>
        <taxon>Bacteria</taxon>
        <taxon>Pseudomonadati</taxon>
        <taxon>Pseudomonadota</taxon>
        <taxon>Betaproteobacteria</taxon>
        <taxon>Burkholderiales</taxon>
        <taxon>Sphaerotilaceae</taxon>
        <taxon>Ideonella</taxon>
    </lineage>
</organism>
<feature type="transmembrane region" description="Helical" evidence="1">
    <location>
        <begin position="89"/>
        <end position="108"/>
    </location>
</feature>
<dbReference type="Proteomes" id="UP000676246">
    <property type="component" value="Unassembled WGS sequence"/>
</dbReference>
<keyword evidence="3" id="KW-0675">Receptor</keyword>
<keyword evidence="1" id="KW-0812">Transmembrane</keyword>
<evidence type="ECO:0000313" key="3">
    <source>
        <dbReference type="EMBL" id="MBQ0931318.1"/>
    </source>
</evidence>
<feature type="domain" description="TIR" evidence="2">
    <location>
        <begin position="207"/>
        <end position="307"/>
    </location>
</feature>
<comment type="caution">
    <text evidence="3">The sequence shown here is derived from an EMBL/GenBank/DDBJ whole genome shotgun (WGS) entry which is preliminary data.</text>
</comment>
<gene>
    <name evidence="3" type="ORF">KAK03_12560</name>
</gene>
<evidence type="ECO:0000313" key="4">
    <source>
        <dbReference type="Proteomes" id="UP000676246"/>
    </source>
</evidence>
<evidence type="ECO:0000256" key="1">
    <source>
        <dbReference type="SAM" id="Phobius"/>
    </source>
</evidence>
<feature type="transmembrane region" description="Helical" evidence="1">
    <location>
        <begin position="26"/>
        <end position="44"/>
    </location>
</feature>
<keyword evidence="1" id="KW-0472">Membrane</keyword>
<dbReference type="InterPro" id="IPR035897">
    <property type="entry name" value="Toll_tir_struct_dom_sf"/>
</dbReference>
<dbReference type="AlphaFoldDB" id="A0A940Y9F9"/>
<keyword evidence="1" id="KW-1133">Transmembrane helix</keyword>
<dbReference type="RefSeq" id="WP_210854303.1">
    <property type="nucleotide sequence ID" value="NZ_JAGQDD010000008.1"/>
</dbReference>
<sequence length="333" mass="35874">MSRPPSPAARRPGLTRSLLLLRHLEPPWWVLLALATVALVLSAGGTAPPWPARSGSLTAVLAVAGALALGRWRAHRPSVWSVGLQRGALLALLLCAALFLGLMSRFGFTIPATGETGVKGFVCTPEARLIYPQTCPDDDLDALRSAEYEATRIWQPWSVDLVRLALLLSWALAWCAACVLATGLARPGFQALIRRAPSTASEGRPYVFVSYAHADLAALLPVLDRLDAAGQALWFDKGLEGATDWDTSLALQVQNCQALLLFLSPASVASPWVQREVRYADDLGKPVFAVRIGDVALSPALALRLGRNQVIEGSAEEIAERFLQRFQPTTRAG</sequence>
<proteinExistence type="predicted"/>
<dbReference type="Gene3D" id="3.40.50.10140">
    <property type="entry name" value="Toll/interleukin-1 receptor homology (TIR) domain"/>
    <property type="match status" value="1"/>
</dbReference>
<dbReference type="Pfam" id="PF13676">
    <property type="entry name" value="TIR_2"/>
    <property type="match status" value="1"/>
</dbReference>
<reference evidence="3 4" key="1">
    <citation type="submission" date="2021-04" db="EMBL/GenBank/DDBJ databases">
        <title>The genome sequence of Ideonella sp. 3Y2.</title>
        <authorList>
            <person name="Liu Y."/>
        </authorList>
    </citation>
    <scope>NUCLEOTIDE SEQUENCE [LARGE SCALE GENOMIC DNA]</scope>
    <source>
        <strain evidence="3 4">3Y2</strain>
    </source>
</reference>
<name>A0A940Y9F9_9BURK</name>
<evidence type="ECO:0000259" key="2">
    <source>
        <dbReference type="Pfam" id="PF13676"/>
    </source>
</evidence>
<accession>A0A940Y9F9</accession>